<accession>A0A2I0B1B4</accession>
<gene>
    <name evidence="1" type="ORF">AXF42_Ash018199</name>
</gene>
<dbReference type="AlphaFoldDB" id="A0A2I0B1B4"/>
<protein>
    <submittedName>
        <fullName evidence="1">Uncharacterized protein</fullName>
    </submittedName>
</protein>
<evidence type="ECO:0000313" key="2">
    <source>
        <dbReference type="Proteomes" id="UP000236161"/>
    </source>
</evidence>
<dbReference type="EMBL" id="KZ451928">
    <property type="protein sequence ID" value="PKA61586.1"/>
    <property type="molecule type" value="Genomic_DNA"/>
</dbReference>
<reference evidence="1 2" key="1">
    <citation type="journal article" date="2017" name="Nature">
        <title>The Apostasia genome and the evolution of orchids.</title>
        <authorList>
            <person name="Zhang G.Q."/>
            <person name="Liu K.W."/>
            <person name="Li Z."/>
            <person name="Lohaus R."/>
            <person name="Hsiao Y.Y."/>
            <person name="Niu S.C."/>
            <person name="Wang J.Y."/>
            <person name="Lin Y.C."/>
            <person name="Xu Q."/>
            <person name="Chen L.J."/>
            <person name="Yoshida K."/>
            <person name="Fujiwara S."/>
            <person name="Wang Z.W."/>
            <person name="Zhang Y.Q."/>
            <person name="Mitsuda N."/>
            <person name="Wang M."/>
            <person name="Liu G.H."/>
            <person name="Pecoraro L."/>
            <person name="Huang H.X."/>
            <person name="Xiao X.J."/>
            <person name="Lin M."/>
            <person name="Wu X.Y."/>
            <person name="Wu W.L."/>
            <person name="Chen Y.Y."/>
            <person name="Chang S.B."/>
            <person name="Sakamoto S."/>
            <person name="Ohme-Takagi M."/>
            <person name="Yagi M."/>
            <person name="Zeng S.J."/>
            <person name="Shen C.Y."/>
            <person name="Yeh C.M."/>
            <person name="Luo Y.B."/>
            <person name="Tsai W.C."/>
            <person name="Van de Peer Y."/>
            <person name="Liu Z.J."/>
        </authorList>
    </citation>
    <scope>NUCLEOTIDE SEQUENCE [LARGE SCALE GENOMIC DNA]</scope>
    <source>
        <strain evidence="2">cv. Shenzhen</strain>
        <tissue evidence="1">Stem</tissue>
    </source>
</reference>
<dbReference type="Proteomes" id="UP000236161">
    <property type="component" value="Unassembled WGS sequence"/>
</dbReference>
<sequence length="138" mass="15676">MSTRNEETRGEIFEIRRKVMLRESIEKLEDGEKFFEIEAGRHVEELKNQQVILKASSRAVPERLANRMTIIPPMRQRGPPKPFTTDSCAGTAGQVVGEARRRARQRKNGCFLDSEVLGGYVSKLARGISRFNEGVEIE</sequence>
<evidence type="ECO:0000313" key="1">
    <source>
        <dbReference type="EMBL" id="PKA61586.1"/>
    </source>
</evidence>
<proteinExistence type="predicted"/>
<organism evidence="1 2">
    <name type="scientific">Apostasia shenzhenica</name>
    <dbReference type="NCBI Taxonomy" id="1088818"/>
    <lineage>
        <taxon>Eukaryota</taxon>
        <taxon>Viridiplantae</taxon>
        <taxon>Streptophyta</taxon>
        <taxon>Embryophyta</taxon>
        <taxon>Tracheophyta</taxon>
        <taxon>Spermatophyta</taxon>
        <taxon>Magnoliopsida</taxon>
        <taxon>Liliopsida</taxon>
        <taxon>Asparagales</taxon>
        <taxon>Orchidaceae</taxon>
        <taxon>Apostasioideae</taxon>
        <taxon>Apostasia</taxon>
    </lineage>
</organism>
<name>A0A2I0B1B4_9ASPA</name>
<keyword evidence="2" id="KW-1185">Reference proteome</keyword>